<keyword evidence="2" id="KW-0175">Coiled coil</keyword>
<feature type="region of interest" description="Disordered" evidence="3">
    <location>
        <begin position="287"/>
        <end position="350"/>
    </location>
</feature>
<sequence>MDVGKHFKTKICVLFQRGHCSRQNCSFAHGNEELRRFSSGPFNDEQEYRGNDLRDRLGRRHSPQRRFSPVRDSRDQNAFHGQMQHHFNRGYSPPRSPGKKRNSRWNQHLAGQTHATGNFKNLDSGVKERRPHGGDDVDLQVKHMQLAIGRLDDHKSQLESHMEERILQSENLATRIEELEAHLSKEQEDCKRITSKVKKFIKAHVRYSRAQEELEKSQAWLQKLGDQLASDASRPSANKEGLSLHICSDGEFNQDDALSPRKELQNHASPFKKRLQSSIGVSEAKQANMKMSLAGPNRLKKFSQRDGISESEHNPKEGDSVNNNIVGSKRHRSLGMENKSKRRKNDPSSIASLEKAKGVDSGHMLPSTSMAAHAVDEFTDTIDMDEKIEEVDATTNGVDKALEKENSPLPPSPPPPPRQDVYIHYETEEDEIDAGESDGNPRDQDIHSEEKLDLDTD</sequence>
<dbReference type="EMBL" id="CM010715">
    <property type="protein sequence ID" value="RZC46262.1"/>
    <property type="molecule type" value="Genomic_DNA"/>
</dbReference>
<feature type="compositionally biased region" description="Basic and acidic residues" evidence="3">
    <location>
        <begin position="303"/>
        <end position="319"/>
    </location>
</feature>
<dbReference type="PROSITE" id="PS50103">
    <property type="entry name" value="ZF_C3H1"/>
    <property type="match status" value="1"/>
</dbReference>
<proteinExistence type="predicted"/>
<dbReference type="InterPro" id="IPR045868">
    <property type="entry name" value="Znf_C3H13/40"/>
</dbReference>
<gene>
    <name evidence="5" type="ORF">C5167_039226</name>
</gene>
<feature type="domain" description="C3H1-type" evidence="4">
    <location>
        <begin position="7"/>
        <end position="32"/>
    </location>
</feature>
<organism evidence="5 6">
    <name type="scientific">Papaver somniferum</name>
    <name type="common">Opium poppy</name>
    <dbReference type="NCBI Taxonomy" id="3469"/>
    <lineage>
        <taxon>Eukaryota</taxon>
        <taxon>Viridiplantae</taxon>
        <taxon>Streptophyta</taxon>
        <taxon>Embryophyta</taxon>
        <taxon>Tracheophyta</taxon>
        <taxon>Spermatophyta</taxon>
        <taxon>Magnoliopsida</taxon>
        <taxon>Ranunculales</taxon>
        <taxon>Papaveraceae</taxon>
        <taxon>Papaveroideae</taxon>
        <taxon>Papaver</taxon>
    </lineage>
</organism>
<dbReference type="InterPro" id="IPR000571">
    <property type="entry name" value="Znf_CCCH"/>
</dbReference>
<reference evidence="5 6" key="1">
    <citation type="journal article" date="2018" name="Science">
        <title>The opium poppy genome and morphinan production.</title>
        <authorList>
            <person name="Guo L."/>
            <person name="Winzer T."/>
            <person name="Yang X."/>
            <person name="Li Y."/>
            <person name="Ning Z."/>
            <person name="He Z."/>
            <person name="Teodor R."/>
            <person name="Lu Y."/>
            <person name="Bowser T.A."/>
            <person name="Graham I.A."/>
            <person name="Ye K."/>
        </authorList>
    </citation>
    <scope>NUCLEOTIDE SEQUENCE [LARGE SCALE GENOMIC DNA]</scope>
    <source>
        <strain evidence="6">cv. HN1</strain>
        <tissue evidence="5">Leaves</tissue>
    </source>
</reference>
<keyword evidence="1" id="KW-0479">Metal-binding</keyword>
<keyword evidence="1" id="KW-0863">Zinc-finger</keyword>
<evidence type="ECO:0000313" key="5">
    <source>
        <dbReference type="EMBL" id="RZC46262.1"/>
    </source>
</evidence>
<feature type="coiled-coil region" evidence="2">
    <location>
        <begin position="169"/>
        <end position="196"/>
    </location>
</feature>
<feature type="region of interest" description="Disordered" evidence="3">
    <location>
        <begin position="383"/>
        <end position="457"/>
    </location>
</feature>
<dbReference type="Proteomes" id="UP000316621">
    <property type="component" value="Chromosome 1"/>
</dbReference>
<evidence type="ECO:0000256" key="1">
    <source>
        <dbReference type="PROSITE-ProRule" id="PRU00723"/>
    </source>
</evidence>
<feature type="compositionally biased region" description="Basic and acidic residues" evidence="3">
    <location>
        <begin position="439"/>
        <end position="457"/>
    </location>
</feature>
<feature type="compositionally biased region" description="Polar residues" evidence="3">
    <location>
        <begin position="104"/>
        <end position="121"/>
    </location>
</feature>
<dbReference type="AlphaFoldDB" id="A0A4Y7IEY4"/>
<dbReference type="GO" id="GO:0008270">
    <property type="term" value="F:zinc ion binding"/>
    <property type="evidence" value="ECO:0007669"/>
    <property type="project" value="UniProtKB-KW"/>
</dbReference>
<feature type="compositionally biased region" description="Pro residues" evidence="3">
    <location>
        <begin position="408"/>
        <end position="418"/>
    </location>
</feature>
<dbReference type="Gramene" id="RZC46262">
    <property type="protein sequence ID" value="RZC46262"/>
    <property type="gene ID" value="C5167_039226"/>
</dbReference>
<feature type="region of interest" description="Disordered" evidence="3">
    <location>
        <begin position="37"/>
        <end position="136"/>
    </location>
</feature>
<evidence type="ECO:0000256" key="2">
    <source>
        <dbReference type="SAM" id="Coils"/>
    </source>
</evidence>
<dbReference type="OMA" id="EAYNNHS"/>
<accession>A0A4Y7IEY4</accession>
<feature type="zinc finger region" description="C3H1-type" evidence="1">
    <location>
        <begin position="7"/>
        <end position="32"/>
    </location>
</feature>
<protein>
    <recommendedName>
        <fullName evidence="4">C3H1-type domain-containing protein</fullName>
    </recommendedName>
</protein>
<dbReference type="PANTHER" id="PTHR38160:SF1">
    <property type="entry name" value="ZINC FINGER CCCH DOMAIN-CONTAINING PROTEIN 40"/>
    <property type="match status" value="1"/>
</dbReference>
<feature type="compositionally biased region" description="Acidic residues" evidence="3">
    <location>
        <begin position="383"/>
        <end position="392"/>
    </location>
</feature>
<name>A0A4Y7IEY4_PAPSO</name>
<dbReference type="PANTHER" id="PTHR38160">
    <property type="entry name" value="ZINC FINGER CCCH DOMAIN-CONTAINING PROTEIN 40"/>
    <property type="match status" value="1"/>
</dbReference>
<feature type="compositionally biased region" description="Basic and acidic residues" evidence="3">
    <location>
        <begin position="125"/>
        <end position="136"/>
    </location>
</feature>
<feature type="compositionally biased region" description="Acidic residues" evidence="3">
    <location>
        <begin position="427"/>
        <end position="436"/>
    </location>
</feature>
<dbReference type="Gene3D" id="4.10.1000.10">
    <property type="entry name" value="Zinc finger, CCCH-type"/>
    <property type="match status" value="1"/>
</dbReference>
<evidence type="ECO:0000256" key="3">
    <source>
        <dbReference type="SAM" id="MobiDB-lite"/>
    </source>
</evidence>
<evidence type="ECO:0000313" key="6">
    <source>
        <dbReference type="Proteomes" id="UP000316621"/>
    </source>
</evidence>
<evidence type="ECO:0000259" key="4">
    <source>
        <dbReference type="PROSITE" id="PS50103"/>
    </source>
</evidence>
<keyword evidence="6" id="KW-1185">Reference proteome</keyword>
<feature type="compositionally biased region" description="Basic and acidic residues" evidence="3">
    <location>
        <begin position="46"/>
        <end position="56"/>
    </location>
</feature>
<keyword evidence="1" id="KW-0862">Zinc</keyword>